<dbReference type="InterPro" id="IPR038766">
    <property type="entry name" value="Membrane_comp_ABC_pdt"/>
</dbReference>
<feature type="transmembrane region" description="Helical" evidence="6">
    <location>
        <begin position="392"/>
        <end position="408"/>
    </location>
</feature>
<feature type="transmembrane region" description="Helical" evidence="6">
    <location>
        <begin position="27"/>
        <end position="48"/>
    </location>
</feature>
<evidence type="ECO:0000313" key="9">
    <source>
        <dbReference type="Proteomes" id="UP000016570"/>
    </source>
</evidence>
<evidence type="ECO:0000256" key="2">
    <source>
        <dbReference type="ARBA" id="ARBA00022475"/>
    </source>
</evidence>
<evidence type="ECO:0000256" key="3">
    <source>
        <dbReference type="ARBA" id="ARBA00022692"/>
    </source>
</evidence>
<organism evidence="8 9">
    <name type="scientific">Vibrio proteolyticus NBRC 13287</name>
    <dbReference type="NCBI Taxonomy" id="1219065"/>
    <lineage>
        <taxon>Bacteria</taxon>
        <taxon>Pseudomonadati</taxon>
        <taxon>Pseudomonadota</taxon>
        <taxon>Gammaproteobacteria</taxon>
        <taxon>Vibrionales</taxon>
        <taxon>Vibrionaceae</taxon>
        <taxon>Vibrio</taxon>
    </lineage>
</organism>
<sequence length="814" mass="90150">MSMSGTVNQSNRRIWSWSWNEIRHGQLWPISVALTLIIACIFALSALAERMEQVVVKQGKEALTADSVYVSANPVPPALQAAARNQQLNTSVMTRFATMAFSEQAMQLVTVKAVQENYPLHGEMRLSDGKIERQHVKPGELWLDERVFNLLEVTIGDKVTLGDADFVITGRIVEEPGLSFNPFQQMPAVLINQADVEKTGAVQLGSRVRYSLFVNGTDEQIETLKASSTLTPSDRWRDQNSASRTNEVFQRTEQYLSLTVAIVVIMAATTLVLTCQHYVSTRKKTIAMLKSLGASRRWIRRWLSTQVLILSLIASVFGIIIGILLEVLLRIPLTDLLPNPLPGYGMVPALLAIGASVLIAVPALGIPLLSLLNINAVNVMQPQADDKTNRRYAWLILVPLLPMVYAYSDNRLVWIVLLGILVLFIVLGILSVLVTRSLTRLPLSTSFKLALSRINRSSLSSGVQFGALALSLMLLAVMWLVRTDLLSDWQRTIPPDAPNAFALNIAAYEKDAYLNTLDSASVDRSEAYPIIRGRLSKVNGEDAKQVANGGEASDALRREINFTWADDVPEHNDLLQGEWTDENGVSVESDVATDLGLMLGDELTFVINGQTLSARVNSIRHVEWRDMKPNFYFIFTPDVLSSIPATWLVSFRIDQQHDALVTSLSRNHPTVSLMDIRSMGAKIQQLLTQIVWSTTLLAAIGVVAGLLLIFTLLRLSLSQRQDEIRLYRTLGASKKRVTRTIWAEYGLMALIAGVVASFGSELVVAGVMKFGFELSPALHLSMWLMLPLATFCTLFVVVSSLIKRLLTPVNKEFS</sequence>
<keyword evidence="4 6" id="KW-1133">Transmembrane helix</keyword>
<gene>
    <name evidence="8" type="ORF">VPR01S_07_01480</name>
</gene>
<dbReference type="InterPro" id="IPR003838">
    <property type="entry name" value="ABC3_permease_C"/>
</dbReference>
<feature type="transmembrane region" description="Helical" evidence="6">
    <location>
        <begin position="414"/>
        <end position="438"/>
    </location>
</feature>
<evidence type="ECO:0000313" key="8">
    <source>
        <dbReference type="EMBL" id="GAD67348.1"/>
    </source>
</evidence>
<evidence type="ECO:0000256" key="6">
    <source>
        <dbReference type="SAM" id="Phobius"/>
    </source>
</evidence>
<comment type="caution">
    <text evidence="8">The sequence shown here is derived from an EMBL/GenBank/DDBJ whole genome shotgun (WGS) entry which is preliminary data.</text>
</comment>
<dbReference type="PANTHER" id="PTHR30287">
    <property type="entry name" value="MEMBRANE COMPONENT OF PREDICTED ABC SUPERFAMILY METABOLITE UPTAKE TRANSPORTER"/>
    <property type="match status" value="1"/>
</dbReference>
<keyword evidence="2" id="KW-1003">Cell membrane</keyword>
<feature type="transmembrane region" description="Helical" evidence="6">
    <location>
        <begin position="255"/>
        <end position="279"/>
    </location>
</feature>
<comment type="subcellular location">
    <subcellularLocation>
        <location evidence="1">Cell membrane</location>
        <topology evidence="1">Multi-pass membrane protein</topology>
    </subcellularLocation>
</comment>
<dbReference type="AlphaFoldDB" id="U3BL68"/>
<feature type="transmembrane region" description="Helical" evidence="6">
    <location>
        <begin position="745"/>
        <end position="768"/>
    </location>
</feature>
<feature type="domain" description="ABC3 transporter permease C-terminal" evidence="7">
    <location>
        <begin position="703"/>
        <end position="802"/>
    </location>
</feature>
<feature type="transmembrane region" description="Helical" evidence="6">
    <location>
        <begin position="307"/>
        <end position="329"/>
    </location>
</feature>
<evidence type="ECO:0000256" key="1">
    <source>
        <dbReference type="ARBA" id="ARBA00004651"/>
    </source>
</evidence>
<evidence type="ECO:0000256" key="5">
    <source>
        <dbReference type="ARBA" id="ARBA00023136"/>
    </source>
</evidence>
<dbReference type="STRING" id="1219065.VPR01S_07_01480"/>
<dbReference type="Proteomes" id="UP000016570">
    <property type="component" value="Unassembled WGS sequence"/>
</dbReference>
<keyword evidence="5 6" id="KW-0472">Membrane</keyword>
<dbReference type="EMBL" id="BATJ01000007">
    <property type="protein sequence ID" value="GAD67348.1"/>
    <property type="molecule type" value="Genomic_DNA"/>
</dbReference>
<name>U3BL68_VIBPR</name>
<feature type="transmembrane region" description="Helical" evidence="6">
    <location>
        <begin position="780"/>
        <end position="802"/>
    </location>
</feature>
<feature type="transmembrane region" description="Helical" evidence="6">
    <location>
        <begin position="690"/>
        <end position="713"/>
    </location>
</feature>
<evidence type="ECO:0000256" key="4">
    <source>
        <dbReference type="ARBA" id="ARBA00022989"/>
    </source>
</evidence>
<feature type="transmembrane region" description="Helical" evidence="6">
    <location>
        <begin position="349"/>
        <end position="372"/>
    </location>
</feature>
<dbReference type="Pfam" id="PF02687">
    <property type="entry name" value="FtsX"/>
    <property type="match status" value="2"/>
</dbReference>
<keyword evidence="3 6" id="KW-0812">Transmembrane</keyword>
<dbReference type="eggNOG" id="COG3127">
    <property type="taxonomic scope" value="Bacteria"/>
</dbReference>
<keyword evidence="9" id="KW-1185">Reference proteome</keyword>
<dbReference type="GO" id="GO:0005886">
    <property type="term" value="C:plasma membrane"/>
    <property type="evidence" value="ECO:0007669"/>
    <property type="project" value="UniProtKB-SubCell"/>
</dbReference>
<feature type="domain" description="ABC3 transporter permease C-terminal" evidence="7">
    <location>
        <begin position="260"/>
        <end position="375"/>
    </location>
</feature>
<feature type="transmembrane region" description="Helical" evidence="6">
    <location>
        <begin position="459"/>
        <end position="481"/>
    </location>
</feature>
<evidence type="ECO:0000259" key="7">
    <source>
        <dbReference type="Pfam" id="PF02687"/>
    </source>
</evidence>
<proteinExistence type="predicted"/>
<protein>
    <submittedName>
        <fullName evidence="8">Putative ABC transporter permease protein</fullName>
    </submittedName>
</protein>
<accession>U3BL68</accession>
<reference evidence="8 9" key="1">
    <citation type="submission" date="2013-09" db="EMBL/GenBank/DDBJ databases">
        <title>Whole genome shotgun sequence of Vibrio proteolyticus NBRC 13287.</title>
        <authorList>
            <person name="Isaki S."/>
            <person name="Hosoyama A."/>
            <person name="Numata M."/>
            <person name="Hashimoto M."/>
            <person name="Hosoyama Y."/>
            <person name="Tsuchikane K."/>
            <person name="Noguchi M."/>
            <person name="Hirakata S."/>
            <person name="Ichikawa N."/>
            <person name="Ohji S."/>
            <person name="Yamazoe A."/>
            <person name="Fujita N."/>
        </authorList>
    </citation>
    <scope>NUCLEOTIDE SEQUENCE [LARGE SCALE GENOMIC DNA]</scope>
    <source>
        <strain evidence="8 9">NBRC 13287</strain>
    </source>
</reference>
<dbReference type="PANTHER" id="PTHR30287:SF1">
    <property type="entry name" value="INNER MEMBRANE PROTEIN"/>
    <property type="match status" value="1"/>
</dbReference>